<sequence length="50" mass="5679">MADEEKQGTIQFTLPMSQKTSYVKAAQAEGKKLVPWILEQLDRAAKNEKQ</sequence>
<accession>A0ABY8T0M7</accession>
<proteinExistence type="predicted"/>
<protein>
    <recommendedName>
        <fullName evidence="3">Toxin-antitoxin system HicB family antitoxin</fullName>
    </recommendedName>
</protein>
<reference evidence="1 2" key="1">
    <citation type="submission" date="2023-05" db="EMBL/GenBank/DDBJ databases">
        <authorList>
            <person name="Yin Y."/>
            <person name="Lu Z."/>
        </authorList>
    </citation>
    <scope>NUCLEOTIDE SEQUENCE [LARGE SCALE GENOMIC DNA]</scope>
    <source>
        <strain evidence="1 2">ZM22</strain>
    </source>
</reference>
<gene>
    <name evidence="1" type="ORF">QMY55_08675</name>
</gene>
<keyword evidence="2" id="KW-1185">Reference proteome</keyword>
<dbReference type="RefSeq" id="WP_283488223.1">
    <property type="nucleotide sequence ID" value="NZ_CP125947.1"/>
</dbReference>
<dbReference type="Proteomes" id="UP001240697">
    <property type="component" value="Chromosome"/>
</dbReference>
<evidence type="ECO:0000313" key="2">
    <source>
        <dbReference type="Proteomes" id="UP001240697"/>
    </source>
</evidence>
<organism evidence="1 2">
    <name type="scientific">Comamonas resistens</name>
    <dbReference type="NCBI Taxonomy" id="3046670"/>
    <lineage>
        <taxon>Bacteria</taxon>
        <taxon>Pseudomonadati</taxon>
        <taxon>Pseudomonadota</taxon>
        <taxon>Betaproteobacteria</taxon>
        <taxon>Burkholderiales</taxon>
        <taxon>Comamonadaceae</taxon>
        <taxon>Comamonas</taxon>
    </lineage>
</organism>
<evidence type="ECO:0008006" key="3">
    <source>
        <dbReference type="Google" id="ProtNLM"/>
    </source>
</evidence>
<name>A0ABY8T0M7_9BURK</name>
<evidence type="ECO:0000313" key="1">
    <source>
        <dbReference type="EMBL" id="WHS67176.1"/>
    </source>
</evidence>
<dbReference type="EMBL" id="CP125947">
    <property type="protein sequence ID" value="WHS67176.1"/>
    <property type="molecule type" value="Genomic_DNA"/>
</dbReference>